<evidence type="ECO:0000313" key="2">
    <source>
        <dbReference type="Proteomes" id="UP001057402"/>
    </source>
</evidence>
<sequence>MPTRPSPFLPSHMENGEKSRKRRREDEDDHPKGRSEAPDAPSLGEVEEFFEILRRVHVAVRYFDKRVNVGDGGQGRGFSWRTREALETGLMEPTAASSEAMAGEEPAKDKVLFDLNGEPDPEMAETEVKAGGQTAGGGD</sequence>
<accession>A0ACB9QH40</accession>
<reference evidence="2" key="1">
    <citation type="journal article" date="2023" name="Front. Plant Sci.">
        <title>Chromosomal-level genome assembly of Melastoma candidum provides insights into trichome evolution.</title>
        <authorList>
            <person name="Zhong Y."/>
            <person name="Wu W."/>
            <person name="Sun C."/>
            <person name="Zou P."/>
            <person name="Liu Y."/>
            <person name="Dai S."/>
            <person name="Zhou R."/>
        </authorList>
    </citation>
    <scope>NUCLEOTIDE SEQUENCE [LARGE SCALE GENOMIC DNA]</scope>
</reference>
<proteinExistence type="predicted"/>
<dbReference type="EMBL" id="CM042885">
    <property type="protein sequence ID" value="KAI4365831.1"/>
    <property type="molecule type" value="Genomic_DNA"/>
</dbReference>
<comment type="caution">
    <text evidence="1">The sequence shown here is derived from an EMBL/GenBank/DDBJ whole genome shotgun (WGS) entry which is preliminary data.</text>
</comment>
<gene>
    <name evidence="1" type="ORF">MLD38_021782</name>
</gene>
<dbReference type="Proteomes" id="UP001057402">
    <property type="component" value="Chromosome 6"/>
</dbReference>
<keyword evidence="2" id="KW-1185">Reference proteome</keyword>
<evidence type="ECO:0000313" key="1">
    <source>
        <dbReference type="EMBL" id="KAI4365831.1"/>
    </source>
</evidence>
<name>A0ACB9QH40_9MYRT</name>
<protein>
    <submittedName>
        <fullName evidence="1">Uncharacterized protein</fullName>
    </submittedName>
</protein>
<organism evidence="1 2">
    <name type="scientific">Melastoma candidum</name>
    <dbReference type="NCBI Taxonomy" id="119954"/>
    <lineage>
        <taxon>Eukaryota</taxon>
        <taxon>Viridiplantae</taxon>
        <taxon>Streptophyta</taxon>
        <taxon>Embryophyta</taxon>
        <taxon>Tracheophyta</taxon>
        <taxon>Spermatophyta</taxon>
        <taxon>Magnoliopsida</taxon>
        <taxon>eudicotyledons</taxon>
        <taxon>Gunneridae</taxon>
        <taxon>Pentapetalae</taxon>
        <taxon>rosids</taxon>
        <taxon>malvids</taxon>
        <taxon>Myrtales</taxon>
        <taxon>Melastomataceae</taxon>
        <taxon>Melastomatoideae</taxon>
        <taxon>Melastomateae</taxon>
        <taxon>Melastoma</taxon>
    </lineage>
</organism>